<keyword evidence="4 8" id="KW-1003">Cell membrane</keyword>
<evidence type="ECO:0000256" key="1">
    <source>
        <dbReference type="ARBA" id="ARBA00004651"/>
    </source>
</evidence>
<keyword evidence="5 8" id="KW-0812">Transmembrane</keyword>
<feature type="transmembrane region" description="Helical" evidence="8">
    <location>
        <begin position="96"/>
        <end position="114"/>
    </location>
</feature>
<keyword evidence="3" id="KW-0813">Transport</keyword>
<evidence type="ECO:0000313" key="9">
    <source>
        <dbReference type="EMBL" id="QHB52851.1"/>
    </source>
</evidence>
<feature type="transmembrane region" description="Helical" evidence="8">
    <location>
        <begin position="66"/>
        <end position="84"/>
    </location>
</feature>
<dbReference type="GeneID" id="69059088"/>
<evidence type="ECO:0000256" key="3">
    <source>
        <dbReference type="ARBA" id="ARBA00022448"/>
    </source>
</evidence>
<evidence type="ECO:0000256" key="6">
    <source>
        <dbReference type="ARBA" id="ARBA00022989"/>
    </source>
</evidence>
<sequence>MLTFIIVCPLVFLAGFVDAIAGGGGLISLPAYLMTGMPVHFAIGTNKLSSAMGTVVATLKFARSGYLRLGLSIFTVIAAILGSSTGSQLALHVSDFYFRIILAIVLPVTAIYLLTNKKALGAAGFVQTGISNRQMVIAAAISFVIGGYDGFYGPGTGTFLILLLTGLDHLPINVAAGTTKVINLTTNITALAVFLFNAKVLLPLGLTAGLFSIVGNYLGASWFKKGGRKVAKPIIIVVLVIFFCKLMLDFFK</sequence>
<name>A0A6P1EC75_LENHI</name>
<protein>
    <recommendedName>
        <fullName evidence="8">Probable membrane transporter protein</fullName>
    </recommendedName>
</protein>
<evidence type="ECO:0000256" key="8">
    <source>
        <dbReference type="RuleBase" id="RU363041"/>
    </source>
</evidence>
<reference evidence="9 10" key="1">
    <citation type="submission" date="2019-12" db="EMBL/GenBank/DDBJ databases">
        <title>Lactobacillus hilgardii FLUB.</title>
        <authorList>
            <person name="Gustaw K."/>
        </authorList>
    </citation>
    <scope>NUCLEOTIDE SEQUENCE [LARGE SCALE GENOMIC DNA]</scope>
    <source>
        <strain evidence="9 10">FLUB</strain>
    </source>
</reference>
<organism evidence="9 10">
    <name type="scientific">Lentilactobacillus hilgardii</name>
    <name type="common">Lactobacillus hilgardii</name>
    <dbReference type="NCBI Taxonomy" id="1588"/>
    <lineage>
        <taxon>Bacteria</taxon>
        <taxon>Bacillati</taxon>
        <taxon>Bacillota</taxon>
        <taxon>Bacilli</taxon>
        <taxon>Lactobacillales</taxon>
        <taxon>Lactobacillaceae</taxon>
        <taxon>Lentilactobacillus</taxon>
    </lineage>
</organism>
<keyword evidence="6 8" id="KW-1133">Transmembrane helix</keyword>
<evidence type="ECO:0000256" key="4">
    <source>
        <dbReference type="ARBA" id="ARBA00022475"/>
    </source>
</evidence>
<feature type="transmembrane region" description="Helical" evidence="8">
    <location>
        <begin position="135"/>
        <end position="153"/>
    </location>
</feature>
<gene>
    <name evidence="9" type="ORF">GQR93_11955</name>
</gene>
<dbReference type="Proteomes" id="UP000465035">
    <property type="component" value="Chromosome"/>
</dbReference>
<comment type="subcellular location">
    <subcellularLocation>
        <location evidence="1 8">Cell membrane</location>
        <topology evidence="1 8">Multi-pass membrane protein</topology>
    </subcellularLocation>
</comment>
<dbReference type="PANTHER" id="PTHR30269">
    <property type="entry name" value="TRANSMEMBRANE PROTEIN YFCA"/>
    <property type="match status" value="1"/>
</dbReference>
<dbReference type="InterPro" id="IPR002781">
    <property type="entry name" value="TM_pro_TauE-like"/>
</dbReference>
<dbReference type="Pfam" id="PF01925">
    <property type="entry name" value="TauE"/>
    <property type="match status" value="1"/>
</dbReference>
<accession>A0A6P1EC75</accession>
<dbReference type="PANTHER" id="PTHR30269:SF0">
    <property type="entry name" value="MEMBRANE TRANSPORTER PROTEIN YFCA-RELATED"/>
    <property type="match status" value="1"/>
</dbReference>
<keyword evidence="7 8" id="KW-0472">Membrane</keyword>
<proteinExistence type="inferred from homology"/>
<dbReference type="EMBL" id="CP047121">
    <property type="protein sequence ID" value="QHB52851.1"/>
    <property type="molecule type" value="Genomic_DNA"/>
</dbReference>
<dbReference type="AlphaFoldDB" id="A0A6P1EC75"/>
<dbReference type="RefSeq" id="WP_004466472.1">
    <property type="nucleotide sequence ID" value="NZ_CABKOL010000104.1"/>
</dbReference>
<feature type="transmembrane region" description="Helical" evidence="8">
    <location>
        <begin position="230"/>
        <end position="248"/>
    </location>
</feature>
<feature type="transmembrane region" description="Helical" evidence="8">
    <location>
        <begin position="200"/>
        <end position="218"/>
    </location>
</feature>
<comment type="similarity">
    <text evidence="2 8">Belongs to the 4-toluene sulfonate uptake permease (TSUP) (TC 2.A.102) family.</text>
</comment>
<evidence type="ECO:0000313" key="10">
    <source>
        <dbReference type="Proteomes" id="UP000465035"/>
    </source>
</evidence>
<evidence type="ECO:0000256" key="5">
    <source>
        <dbReference type="ARBA" id="ARBA00022692"/>
    </source>
</evidence>
<evidence type="ECO:0000256" key="2">
    <source>
        <dbReference type="ARBA" id="ARBA00009142"/>
    </source>
</evidence>
<dbReference type="InterPro" id="IPR052017">
    <property type="entry name" value="TSUP"/>
</dbReference>
<dbReference type="GO" id="GO:0005886">
    <property type="term" value="C:plasma membrane"/>
    <property type="evidence" value="ECO:0007669"/>
    <property type="project" value="UniProtKB-SubCell"/>
</dbReference>
<evidence type="ECO:0000256" key="7">
    <source>
        <dbReference type="ARBA" id="ARBA00023136"/>
    </source>
</evidence>
<dbReference type="SMR" id="A0A6P1EC75"/>